<dbReference type="PANTHER" id="PTHR46098">
    <property type="entry name" value="TRNA (CYTOSINE(38)-C(5))-METHYLTRANSFERASE"/>
    <property type="match status" value="1"/>
</dbReference>
<dbReference type="Gene3D" id="3.40.50.150">
    <property type="entry name" value="Vaccinia Virus protein VP39"/>
    <property type="match status" value="1"/>
</dbReference>
<evidence type="ECO:0000256" key="1">
    <source>
        <dbReference type="ARBA" id="ARBA00022603"/>
    </source>
</evidence>
<keyword evidence="3" id="KW-0949">S-adenosyl-L-methionine</keyword>
<dbReference type="GO" id="GO:0032259">
    <property type="term" value="P:methylation"/>
    <property type="evidence" value="ECO:0007669"/>
    <property type="project" value="UniProtKB-KW"/>
</dbReference>
<feature type="region of interest" description="Disordered" evidence="4">
    <location>
        <begin position="297"/>
        <end position="371"/>
    </location>
</feature>
<dbReference type="PRINTS" id="PR00105">
    <property type="entry name" value="C5METTRFRASE"/>
</dbReference>
<dbReference type="InterPro" id="IPR050750">
    <property type="entry name" value="C5-MTase"/>
</dbReference>
<feature type="compositionally biased region" description="Basic and acidic residues" evidence="4">
    <location>
        <begin position="305"/>
        <end position="319"/>
    </location>
</feature>
<dbReference type="InterPro" id="IPR029063">
    <property type="entry name" value="SAM-dependent_MTases_sf"/>
</dbReference>
<sequence length="470" mass="51910">MIKHIDLFSGIGGFSEACDWLDIETILFCENDEYCTHYLKNRWPGVSVVKDVNNAKEIKEIVIAYSQSMLGNGSNHNQRISKRSEEVSEPGDSGRESITPDSDRDRPQEQGTEQQTSGDRQLLQDSPAATNAKDTDRGRTTGEINPWGRTLEVGRRDRKPSLILTAGFPCQPFSNAGRKQGANDDRYLWPQTLAVIETIKPDWVILENVAGLLGMVFPDSGVEVDRQESLFPTDTLGEADLGSGNRRRRYDTIIGTIMDDMRNAGYETTLLVLPACSLSAPHRRDRVWIVAHAIGTGTGGGAREACNEGRETSQDRGEGIRQGLRSAGSSGIAPTTGDDPDAPDTGNEGLQGGEWTGTHEEGQTSRRPTPECHIIPSWQENWDEVATRLCRVDDGLPDWFTKTERRTIERAVKAFGRAEVEKQTGLDCSEVNPWRTDQLKALGNSIVPQIAYILIQAIADIERQISFGDI</sequence>
<comment type="caution">
    <text evidence="5">The sequence shown here is derived from an EMBL/GenBank/DDBJ whole genome shotgun (WGS) entry which is preliminary data.</text>
</comment>
<evidence type="ECO:0000256" key="3">
    <source>
        <dbReference type="ARBA" id="ARBA00022691"/>
    </source>
</evidence>
<feature type="region of interest" description="Disordered" evidence="4">
    <location>
        <begin position="72"/>
        <end position="152"/>
    </location>
</feature>
<feature type="compositionally biased region" description="Polar residues" evidence="4">
    <location>
        <begin position="109"/>
        <end position="129"/>
    </location>
</feature>
<dbReference type="Pfam" id="PF00145">
    <property type="entry name" value="DNA_methylase"/>
    <property type="match status" value="1"/>
</dbReference>
<keyword evidence="1" id="KW-0489">Methyltransferase</keyword>
<evidence type="ECO:0000256" key="2">
    <source>
        <dbReference type="ARBA" id="ARBA00022679"/>
    </source>
</evidence>
<dbReference type="GO" id="GO:0008168">
    <property type="term" value="F:methyltransferase activity"/>
    <property type="evidence" value="ECO:0007669"/>
    <property type="project" value="UniProtKB-KW"/>
</dbReference>
<evidence type="ECO:0000256" key="4">
    <source>
        <dbReference type="SAM" id="MobiDB-lite"/>
    </source>
</evidence>
<reference evidence="5" key="1">
    <citation type="journal article" date="2015" name="Nature">
        <title>Complex archaea that bridge the gap between prokaryotes and eukaryotes.</title>
        <authorList>
            <person name="Spang A."/>
            <person name="Saw J.H."/>
            <person name="Jorgensen S.L."/>
            <person name="Zaremba-Niedzwiedzka K."/>
            <person name="Martijn J."/>
            <person name="Lind A.E."/>
            <person name="van Eijk R."/>
            <person name="Schleper C."/>
            <person name="Guy L."/>
            <person name="Ettema T.J."/>
        </authorList>
    </citation>
    <scope>NUCLEOTIDE SEQUENCE</scope>
</reference>
<keyword evidence="2" id="KW-0808">Transferase</keyword>
<name>A0A0F9TY12_9ZZZZ</name>
<organism evidence="5">
    <name type="scientific">marine sediment metagenome</name>
    <dbReference type="NCBI Taxonomy" id="412755"/>
    <lineage>
        <taxon>unclassified sequences</taxon>
        <taxon>metagenomes</taxon>
        <taxon>ecological metagenomes</taxon>
    </lineage>
</organism>
<evidence type="ECO:0008006" key="6">
    <source>
        <dbReference type="Google" id="ProtNLM"/>
    </source>
</evidence>
<dbReference type="SUPFAM" id="SSF53335">
    <property type="entry name" value="S-adenosyl-L-methionine-dependent methyltransferases"/>
    <property type="match status" value="1"/>
</dbReference>
<evidence type="ECO:0000313" key="5">
    <source>
        <dbReference type="EMBL" id="KKN46273.1"/>
    </source>
</evidence>
<dbReference type="InterPro" id="IPR001525">
    <property type="entry name" value="C5_MeTfrase"/>
</dbReference>
<gene>
    <name evidence="5" type="ORF">LCGC14_0674800</name>
</gene>
<proteinExistence type="predicted"/>
<dbReference type="EMBL" id="LAZR01001339">
    <property type="protein sequence ID" value="KKN46273.1"/>
    <property type="molecule type" value="Genomic_DNA"/>
</dbReference>
<feature type="compositionally biased region" description="Basic and acidic residues" evidence="4">
    <location>
        <begin position="357"/>
        <end position="370"/>
    </location>
</feature>
<protein>
    <recommendedName>
        <fullName evidence="6">DNA (cytosine-5-)-methyltransferase</fullName>
    </recommendedName>
</protein>
<dbReference type="PANTHER" id="PTHR46098:SF1">
    <property type="entry name" value="TRNA (CYTOSINE(38)-C(5))-METHYLTRANSFERASE"/>
    <property type="match status" value="1"/>
</dbReference>
<dbReference type="AlphaFoldDB" id="A0A0F9TY12"/>
<accession>A0A0F9TY12</accession>